<dbReference type="EMBL" id="LN907858">
    <property type="protein sequence ID" value="CUU40509.1"/>
    <property type="molecule type" value="Genomic_DNA"/>
</dbReference>
<dbReference type="GeneID" id="78151789"/>
<evidence type="ECO:0000313" key="3">
    <source>
        <dbReference type="Proteomes" id="UP000029925"/>
    </source>
</evidence>
<dbReference type="OrthoDB" id="658480at2"/>
<dbReference type="KEGG" id="hty:BN2458_PEG1626"/>
<protein>
    <submittedName>
        <fullName evidence="2">Haloacid dehalogenase-like hydrolase</fullName>
    </submittedName>
</protein>
<reference evidence="2 3" key="1">
    <citation type="journal article" date="2014" name="Genome Announc.">
        <title>Draft genome sequences of eight enterohepatic helicobacter species isolated from both laboratory and wild rodents.</title>
        <authorList>
            <person name="Sheh A."/>
            <person name="Shen Z."/>
            <person name="Fox J.G."/>
        </authorList>
    </citation>
    <scope>NUCLEOTIDE SEQUENCE [LARGE SCALE GENOMIC DNA]</scope>
    <source>
        <strain evidence="2 3">MIT 98-6810</strain>
    </source>
</reference>
<dbReference type="InterPro" id="IPR036412">
    <property type="entry name" value="HAD-like_sf"/>
</dbReference>
<dbReference type="PATRIC" id="fig|76936.10.peg.1587"/>
<dbReference type="EMBL" id="JRPF02000002">
    <property type="protein sequence ID" value="TLD79174.1"/>
    <property type="molecule type" value="Genomic_DNA"/>
</dbReference>
<proteinExistence type="predicted"/>
<keyword evidence="3" id="KW-1185">Reference proteome</keyword>
<dbReference type="SUPFAM" id="SSF56784">
    <property type="entry name" value="HAD-like"/>
    <property type="match status" value="1"/>
</dbReference>
<gene>
    <name evidence="1" type="ORF">BN2458_PEG1626</name>
    <name evidence="2" type="ORF">LS75_002435</name>
</gene>
<organism evidence="1 4">
    <name type="scientific">Helicobacter typhlonius</name>
    <dbReference type="NCBI Taxonomy" id="76936"/>
    <lineage>
        <taxon>Bacteria</taxon>
        <taxon>Pseudomonadati</taxon>
        <taxon>Campylobacterota</taxon>
        <taxon>Epsilonproteobacteria</taxon>
        <taxon>Campylobacterales</taxon>
        <taxon>Helicobacteraceae</taxon>
        <taxon>Helicobacter</taxon>
    </lineage>
</organism>
<dbReference type="RefSeq" id="WP_034328414.1">
    <property type="nucleotide sequence ID" value="NZ_CAJTQN010000002.1"/>
</dbReference>
<dbReference type="Proteomes" id="UP000064525">
    <property type="component" value="Chromosome I"/>
</dbReference>
<reference evidence="4" key="2">
    <citation type="submission" date="2015-11" db="EMBL/GenBank/DDBJ databases">
        <authorList>
            <person name="Anvar S.Y."/>
        </authorList>
    </citation>
    <scope>NUCLEOTIDE SEQUENCE [LARGE SCALE GENOMIC DNA]</scope>
</reference>
<keyword evidence="2" id="KW-0378">Hydrolase</keyword>
<sequence>MYKAIFDICGTLYDSNTTLDFCIWRSNGCTKFLLRLLRSRPIMILNKISFLCLKKEMIPIRDIFIRTLKGAPRYMLFKQAKEFVHTFLVSKRRECIISLLDNFQSHNIVFASATLDCLAFHIAQYFNISHFVSSKLLYNQQEICQGTLEIDLLGNKHTLFGDIYFVATDNLDDILLCQKAQSSVILTKKRNKKKWLSQNLKNSTIMEI</sequence>
<dbReference type="Proteomes" id="UP000029925">
    <property type="component" value="Unassembled WGS sequence"/>
</dbReference>
<evidence type="ECO:0000313" key="2">
    <source>
        <dbReference type="EMBL" id="TLD79174.1"/>
    </source>
</evidence>
<dbReference type="STRING" id="76936.BN2458_PEG1626"/>
<evidence type="ECO:0000313" key="4">
    <source>
        <dbReference type="Proteomes" id="UP000064525"/>
    </source>
</evidence>
<reference evidence="1" key="3">
    <citation type="submission" date="2015-11" db="EMBL/GenBank/DDBJ databases">
        <authorList>
            <person name="Zhang Y."/>
            <person name="Guo Z."/>
        </authorList>
    </citation>
    <scope>NUCLEOTIDE SEQUENCE</scope>
    <source>
        <strain evidence="1">1</strain>
    </source>
</reference>
<evidence type="ECO:0000313" key="1">
    <source>
        <dbReference type="EMBL" id="CUU40509.1"/>
    </source>
</evidence>
<dbReference type="GO" id="GO:0016787">
    <property type="term" value="F:hydrolase activity"/>
    <property type="evidence" value="ECO:0007669"/>
    <property type="project" value="UniProtKB-KW"/>
</dbReference>
<accession>A0A0S4PW97</accession>
<dbReference type="AlphaFoldDB" id="A0A0S4PW97"/>
<name>A0A0S4PW97_9HELI</name>